<dbReference type="PRINTS" id="PR00377">
    <property type="entry name" value="IMPHPHTASES"/>
</dbReference>
<comment type="catalytic activity">
    <reaction evidence="8">
        <text>adenosine 3',5'-bisphosphate + H2O = AMP + phosphate</text>
        <dbReference type="Rhea" id="RHEA:10040"/>
        <dbReference type="ChEBI" id="CHEBI:15377"/>
        <dbReference type="ChEBI" id="CHEBI:43474"/>
        <dbReference type="ChEBI" id="CHEBI:58343"/>
        <dbReference type="ChEBI" id="CHEBI:456215"/>
        <dbReference type="EC" id="3.1.3.7"/>
    </reaction>
    <physiologicalReaction direction="left-to-right" evidence="8">
        <dbReference type="Rhea" id="RHEA:10041"/>
    </physiologicalReaction>
</comment>
<dbReference type="FunFam" id="3.40.190.80:FF:000003">
    <property type="entry name" value="PAP-specific phosphatase HAL2-like"/>
    <property type="match status" value="1"/>
</dbReference>
<feature type="binding site" evidence="10">
    <location>
        <position position="274"/>
    </location>
    <ligand>
        <name>Mg(2+)</name>
        <dbReference type="ChEBI" id="CHEBI:18420"/>
        <label>1</label>
        <note>catalytic</note>
    </ligand>
</feature>
<evidence type="ECO:0000256" key="8">
    <source>
        <dbReference type="ARBA" id="ARBA00044479"/>
    </source>
</evidence>
<gene>
    <name evidence="12" type="ORF">RB653_007433</name>
</gene>
<comment type="caution">
    <text evidence="12">The sequence shown here is derived from an EMBL/GenBank/DDBJ whole genome shotgun (WGS) entry which is preliminary data.</text>
</comment>
<dbReference type="PROSITE" id="PS00630">
    <property type="entry name" value="IMP_2"/>
    <property type="match status" value="1"/>
</dbReference>
<evidence type="ECO:0000256" key="1">
    <source>
        <dbReference type="ARBA" id="ARBA00001946"/>
    </source>
</evidence>
<evidence type="ECO:0000256" key="7">
    <source>
        <dbReference type="ARBA" id="ARBA00044466"/>
    </source>
</evidence>
<evidence type="ECO:0000256" key="9">
    <source>
        <dbReference type="ARBA" id="ARBA00044484"/>
    </source>
</evidence>
<evidence type="ECO:0000256" key="5">
    <source>
        <dbReference type="ARBA" id="ARBA00022801"/>
    </source>
</evidence>
<dbReference type="EMBL" id="JAVFKY010000005">
    <property type="protein sequence ID" value="KAK5576292.1"/>
    <property type="molecule type" value="Genomic_DNA"/>
</dbReference>
<evidence type="ECO:0000313" key="13">
    <source>
        <dbReference type="Proteomes" id="UP001344447"/>
    </source>
</evidence>
<dbReference type="GO" id="GO:0000103">
    <property type="term" value="P:sulfate assimilation"/>
    <property type="evidence" value="ECO:0007669"/>
    <property type="project" value="TreeGrafter"/>
</dbReference>
<dbReference type="InterPro" id="IPR020550">
    <property type="entry name" value="Inositol_monophosphatase_CS"/>
</dbReference>
<feature type="binding site" evidence="10">
    <location>
        <position position="132"/>
    </location>
    <ligand>
        <name>Mg(2+)</name>
        <dbReference type="ChEBI" id="CHEBI:18420"/>
        <label>1</label>
        <note>catalytic</note>
    </ligand>
</feature>
<dbReference type="NCBIfam" id="TIGR01330">
    <property type="entry name" value="bisphos_HAL2"/>
    <property type="match status" value="1"/>
</dbReference>
<dbReference type="AlphaFoldDB" id="A0AAN7YUN1"/>
<dbReference type="PROSITE" id="PS00629">
    <property type="entry name" value="IMP_1"/>
    <property type="match status" value="1"/>
</dbReference>
<dbReference type="EC" id="3.1.3.7" evidence="3 11"/>
<dbReference type="Gene3D" id="3.30.540.10">
    <property type="entry name" value="Fructose-1,6-Bisphosphatase, subunit A, domain 1"/>
    <property type="match status" value="1"/>
</dbReference>
<organism evidence="12 13">
    <name type="scientific">Dictyostelium firmibasis</name>
    <dbReference type="NCBI Taxonomy" id="79012"/>
    <lineage>
        <taxon>Eukaryota</taxon>
        <taxon>Amoebozoa</taxon>
        <taxon>Evosea</taxon>
        <taxon>Eumycetozoa</taxon>
        <taxon>Dictyostelia</taxon>
        <taxon>Dictyosteliales</taxon>
        <taxon>Dictyosteliaceae</taxon>
        <taxon>Dictyostelium</taxon>
    </lineage>
</organism>
<sequence length="334" mass="37106">MSLCNLAKIRSVAVRAVEKACTACLEIQKQLISEDTINKKDQSPVTVGDYTVQALVINELIKGLDEEYPIIAEEDSKTLSSQKDVESKVLSFFNQYSNENFVESQLSALLDKGNKKKDLNSSNRWWTLDPIDGTLGFLRKDQYAVALALMEDNKPILGILGCPNLPVSKGSTEKGCIFVGLKDKGSFMIKLSNMNQEEPISVSKQSDPTKAIFTESFVSRGFGHELNQKISNSMGVTAEPLKIDSQCKYAMVARGDSDCYLRLTQLDYKECIWDHAAGHIIVEEAGGVVTDFKQQQLDYSKGFKLENNVGIVCSNKLLNDSLFNSIKKSIQFDQ</sequence>
<dbReference type="InterPro" id="IPR006239">
    <property type="entry name" value="DPNP"/>
</dbReference>
<comment type="cofactor">
    <cofactor evidence="1 10 11">
        <name>Mg(2+)</name>
        <dbReference type="ChEBI" id="CHEBI:18420"/>
    </cofactor>
</comment>
<dbReference type="CDD" id="cd01517">
    <property type="entry name" value="PAP_phosphatase"/>
    <property type="match status" value="1"/>
</dbReference>
<comment type="function">
    <text evidence="11">Converts adenosine 3'-phosphate 5'-phosphosulfate (PAPS) to adenosine 5'-phosphosulfate (APS) and 3'(2')-phosphoadenosine 5'-phosphate (PAP) to AMP.</text>
</comment>
<protein>
    <recommendedName>
        <fullName evidence="3 11">3'(2'),5'-bisphosphate nucleotidase</fullName>
        <ecNumber evidence="3 11">3.1.3.7</ecNumber>
    </recommendedName>
</protein>
<feature type="binding site" evidence="10">
    <location>
        <position position="129"/>
    </location>
    <ligand>
        <name>Mg(2+)</name>
        <dbReference type="ChEBI" id="CHEBI:18420"/>
        <label>1</label>
        <note>catalytic</note>
    </ligand>
</feature>
<dbReference type="PANTHER" id="PTHR43200">
    <property type="entry name" value="PHOSPHATASE"/>
    <property type="match status" value="1"/>
</dbReference>
<name>A0AAN7YUN1_9MYCE</name>
<dbReference type="InterPro" id="IPR000760">
    <property type="entry name" value="Inositol_monophosphatase-like"/>
</dbReference>
<dbReference type="Gene3D" id="3.40.190.80">
    <property type="match status" value="1"/>
</dbReference>
<dbReference type="InterPro" id="IPR051090">
    <property type="entry name" value="Inositol_monoP_superfamily"/>
</dbReference>
<keyword evidence="13" id="KW-1185">Reference proteome</keyword>
<evidence type="ECO:0000256" key="4">
    <source>
        <dbReference type="ARBA" id="ARBA00022723"/>
    </source>
</evidence>
<evidence type="ECO:0000313" key="12">
    <source>
        <dbReference type="EMBL" id="KAK5576292.1"/>
    </source>
</evidence>
<dbReference type="GO" id="GO:0043647">
    <property type="term" value="P:inositol phosphate metabolic process"/>
    <property type="evidence" value="ECO:0007669"/>
    <property type="project" value="UniProtKB-UniRule"/>
</dbReference>
<dbReference type="GO" id="GO:0046872">
    <property type="term" value="F:metal ion binding"/>
    <property type="evidence" value="ECO:0007669"/>
    <property type="project" value="UniProtKB-UniRule"/>
</dbReference>
<feature type="binding site" evidence="10">
    <location>
        <position position="131"/>
    </location>
    <ligand>
        <name>Mg(2+)</name>
        <dbReference type="ChEBI" id="CHEBI:18420"/>
        <label>1</label>
        <note>catalytic</note>
    </ligand>
</feature>
<dbReference type="SUPFAM" id="SSF56655">
    <property type="entry name" value="Carbohydrate phosphatase"/>
    <property type="match status" value="1"/>
</dbReference>
<dbReference type="Pfam" id="PF00459">
    <property type="entry name" value="Inositol_P"/>
    <property type="match status" value="1"/>
</dbReference>
<evidence type="ECO:0000256" key="10">
    <source>
        <dbReference type="PIRSR" id="PIRSR600760-2"/>
    </source>
</evidence>
<dbReference type="GO" id="GO:0046854">
    <property type="term" value="P:phosphatidylinositol phosphate biosynthetic process"/>
    <property type="evidence" value="ECO:0007669"/>
    <property type="project" value="InterPro"/>
</dbReference>
<evidence type="ECO:0000256" key="2">
    <source>
        <dbReference type="ARBA" id="ARBA00009759"/>
    </source>
</evidence>
<dbReference type="PANTHER" id="PTHR43200:SF6">
    <property type="entry name" value="3'(2'),5'-BISPHOSPHATE NUCLEOTIDASE"/>
    <property type="match status" value="1"/>
</dbReference>
<dbReference type="Proteomes" id="UP001344447">
    <property type="component" value="Unassembled WGS sequence"/>
</dbReference>
<proteinExistence type="inferred from homology"/>
<reference evidence="12 13" key="1">
    <citation type="submission" date="2023-11" db="EMBL/GenBank/DDBJ databases">
        <title>Dfirmibasis_genome.</title>
        <authorList>
            <person name="Edelbroek B."/>
            <person name="Kjellin J."/>
            <person name="Jerlstrom-Hultqvist J."/>
            <person name="Soderbom F."/>
        </authorList>
    </citation>
    <scope>NUCLEOTIDE SEQUENCE [LARGE SCALE GENOMIC DNA]</scope>
    <source>
        <strain evidence="12 13">TNS-C-14</strain>
    </source>
</reference>
<keyword evidence="6 10" id="KW-0460">Magnesium</keyword>
<dbReference type="InterPro" id="IPR020583">
    <property type="entry name" value="Inositol_monoP_metal-BS"/>
</dbReference>
<keyword evidence="4 10" id="KW-0479">Metal-binding</keyword>
<keyword evidence="5 11" id="KW-0378">Hydrolase</keyword>
<dbReference type="GO" id="GO:0008441">
    <property type="term" value="F:3'(2'),5'-bisphosphate nucleotidase activity"/>
    <property type="evidence" value="ECO:0007669"/>
    <property type="project" value="UniProtKB-UniRule"/>
</dbReference>
<comment type="catalytic activity">
    <reaction evidence="7">
        <text>adenosine 2',5'-bisphosphate + H2O = AMP + phosphate</text>
        <dbReference type="Rhea" id="RHEA:77643"/>
        <dbReference type="ChEBI" id="CHEBI:15377"/>
        <dbReference type="ChEBI" id="CHEBI:43474"/>
        <dbReference type="ChEBI" id="CHEBI:194156"/>
        <dbReference type="ChEBI" id="CHEBI:456215"/>
        <dbReference type="EC" id="3.1.3.7"/>
    </reaction>
    <physiologicalReaction direction="left-to-right" evidence="7">
        <dbReference type="Rhea" id="RHEA:77644"/>
    </physiologicalReaction>
</comment>
<accession>A0AAN7YUN1</accession>
<evidence type="ECO:0000256" key="3">
    <source>
        <dbReference type="ARBA" id="ARBA00012633"/>
    </source>
</evidence>
<comment type="similarity">
    <text evidence="2 11">Belongs to the inositol monophosphatase superfamily.</text>
</comment>
<comment type="catalytic activity">
    <reaction evidence="9">
        <text>3'-phosphoadenylyl sulfate + H2O = adenosine 5'-phosphosulfate + phosphate</text>
        <dbReference type="Rhea" id="RHEA:77639"/>
        <dbReference type="ChEBI" id="CHEBI:15377"/>
        <dbReference type="ChEBI" id="CHEBI:43474"/>
        <dbReference type="ChEBI" id="CHEBI:58243"/>
        <dbReference type="ChEBI" id="CHEBI:58339"/>
        <dbReference type="EC" id="3.1.3.7"/>
    </reaction>
    <physiologicalReaction direction="left-to-right" evidence="9">
        <dbReference type="Rhea" id="RHEA:77640"/>
    </physiologicalReaction>
</comment>
<dbReference type="FunFam" id="3.30.540.10:FF:000059">
    <property type="entry name" value="Bisphosphate nucleotidase"/>
    <property type="match status" value="1"/>
</dbReference>
<evidence type="ECO:0000256" key="6">
    <source>
        <dbReference type="ARBA" id="ARBA00022842"/>
    </source>
</evidence>
<feature type="binding site" evidence="10">
    <location>
        <position position="73"/>
    </location>
    <ligand>
        <name>Mg(2+)</name>
        <dbReference type="ChEBI" id="CHEBI:18420"/>
        <label>1</label>
        <note>catalytic</note>
    </ligand>
</feature>
<evidence type="ECO:0000256" key="11">
    <source>
        <dbReference type="RuleBase" id="RU368076"/>
    </source>
</evidence>